<dbReference type="OrthoDB" id="307593at2157"/>
<accession>A0A0W1RCP4</accession>
<dbReference type="EMBL" id="LOPU01000013">
    <property type="protein sequence ID" value="KTG11170.1"/>
    <property type="molecule type" value="Genomic_DNA"/>
</dbReference>
<evidence type="ECO:0008006" key="4">
    <source>
        <dbReference type="Google" id="ProtNLM"/>
    </source>
</evidence>
<dbReference type="Proteomes" id="UP000054387">
    <property type="component" value="Unassembled WGS sequence"/>
</dbReference>
<evidence type="ECO:0000313" key="3">
    <source>
        <dbReference type="Proteomes" id="UP000054387"/>
    </source>
</evidence>
<feature type="transmembrane region" description="Helical" evidence="1">
    <location>
        <begin position="78"/>
        <end position="104"/>
    </location>
</feature>
<evidence type="ECO:0000313" key="2">
    <source>
        <dbReference type="EMBL" id="KTG11170.1"/>
    </source>
</evidence>
<gene>
    <name evidence="2" type="ORF">AUR64_05535</name>
</gene>
<proteinExistence type="predicted"/>
<evidence type="ECO:0000256" key="1">
    <source>
        <dbReference type="SAM" id="Phobius"/>
    </source>
</evidence>
<dbReference type="STRING" id="1514971.AUR64_05535"/>
<keyword evidence="3" id="KW-1185">Reference proteome</keyword>
<keyword evidence="1" id="KW-1133">Transmembrane helix</keyword>
<feature type="transmembrane region" description="Helical" evidence="1">
    <location>
        <begin position="12"/>
        <end position="33"/>
    </location>
</feature>
<keyword evidence="1" id="KW-0812">Transmembrane</keyword>
<protein>
    <recommendedName>
        <fullName evidence="4">Membrane-bound metal-dependent hydrolase</fullName>
    </recommendedName>
</protein>
<sequence>MLFAFVAETALPTWFVLVYSAIIGVGIDFDHFLVARVNTGSWHAARDCLRNPTRVFAGQDEIFEDGEVGTLRRLLSHVVIVGLLIPVLAVVSLPLALLTAVVLYGHLLSDLIWDVYLEIKNGSPEVPNVVRRS</sequence>
<dbReference type="AlphaFoldDB" id="A0A0W1RCP4"/>
<reference evidence="2 3" key="1">
    <citation type="submission" date="2015-12" db="EMBL/GenBank/DDBJ databases">
        <title>Haloprofundus marisrubri gen. nov., sp. nov., an extremely halophilic archaeon isolated from the Discovery deep brine-seawater interface in the Red Sea.</title>
        <authorList>
            <person name="Zhang G."/>
            <person name="Stingl U."/>
            <person name="Rashid M."/>
        </authorList>
    </citation>
    <scope>NUCLEOTIDE SEQUENCE [LARGE SCALE GENOMIC DNA]</scope>
    <source>
        <strain evidence="2 3">SB9</strain>
    </source>
</reference>
<keyword evidence="1" id="KW-0472">Membrane</keyword>
<name>A0A0W1RCP4_9EURY</name>
<dbReference type="RefSeq" id="WP_058580455.1">
    <property type="nucleotide sequence ID" value="NZ_LOPU01000013.1"/>
</dbReference>
<comment type="caution">
    <text evidence="2">The sequence shown here is derived from an EMBL/GenBank/DDBJ whole genome shotgun (WGS) entry which is preliminary data.</text>
</comment>
<organism evidence="2 3">
    <name type="scientific">Haloprofundus marisrubri</name>
    <dbReference type="NCBI Taxonomy" id="1514971"/>
    <lineage>
        <taxon>Archaea</taxon>
        <taxon>Methanobacteriati</taxon>
        <taxon>Methanobacteriota</taxon>
        <taxon>Stenosarchaea group</taxon>
        <taxon>Halobacteria</taxon>
        <taxon>Halobacteriales</taxon>
        <taxon>Haloferacaceae</taxon>
        <taxon>Haloprofundus</taxon>
    </lineage>
</organism>